<organism evidence="3 4">
    <name type="scientific">Gramella jeungdoensis</name>
    <dbReference type="NCBI Taxonomy" id="708091"/>
    <lineage>
        <taxon>Bacteria</taxon>
        <taxon>Pseudomonadati</taxon>
        <taxon>Bacteroidota</taxon>
        <taxon>Flavobacteriia</taxon>
        <taxon>Flavobacteriales</taxon>
        <taxon>Flavobacteriaceae</taxon>
        <taxon>Christiangramia</taxon>
    </lineage>
</organism>
<keyword evidence="2" id="KW-0560">Oxidoreductase</keyword>
<comment type="caution">
    <text evidence="3">The sequence shown here is derived from an EMBL/GenBank/DDBJ whole genome shotgun (WGS) entry which is preliminary data.</text>
</comment>
<dbReference type="CDD" id="cd05233">
    <property type="entry name" value="SDR_c"/>
    <property type="match status" value="1"/>
</dbReference>
<dbReference type="RefSeq" id="WP_252114419.1">
    <property type="nucleotide sequence ID" value="NZ_JAMSCK010000004.1"/>
</dbReference>
<accession>A0ABT0Z3S7</accession>
<dbReference type="EMBL" id="JAMSCK010000004">
    <property type="protein sequence ID" value="MCM8570380.1"/>
    <property type="molecule type" value="Genomic_DNA"/>
</dbReference>
<dbReference type="NCBIfam" id="NF006384">
    <property type="entry name" value="PRK08628.1"/>
    <property type="match status" value="1"/>
</dbReference>
<dbReference type="Proteomes" id="UP001155077">
    <property type="component" value="Unassembled WGS sequence"/>
</dbReference>
<evidence type="ECO:0000313" key="4">
    <source>
        <dbReference type="Proteomes" id="UP001155077"/>
    </source>
</evidence>
<dbReference type="InterPro" id="IPR002347">
    <property type="entry name" value="SDR_fam"/>
</dbReference>
<protein>
    <submittedName>
        <fullName evidence="3">SDR family oxidoreductase</fullName>
    </submittedName>
</protein>
<gene>
    <name evidence="3" type="ORF">NE848_13385</name>
</gene>
<sequence length="260" mass="28248">MDLNLQDKVIIVTGGTRGIGGAISRSLSLEGAIPVFVGRNKEGGEVLERELNSKNQKGIYIEGDLNKEGECRGIVEEVINKLGKIDALVNNAGVNDNVGLESGTPEEFKISLFNNVNHYYEMTHYCLPFLKTTKGNILNISSKVALSGQGGTSGYAAAKGAQLALTREWAAELLSYGIRVNAILPAEVMTPLYKSWLDSFEDPAEKRKKIETKIPLGNRMTTDMEIAATALFIISSRSSHTTGQFIIPDGGYIHLDRSLT</sequence>
<dbReference type="SUPFAM" id="SSF51735">
    <property type="entry name" value="NAD(P)-binding Rossmann-fold domains"/>
    <property type="match status" value="1"/>
</dbReference>
<evidence type="ECO:0000313" key="3">
    <source>
        <dbReference type="EMBL" id="MCM8570380.1"/>
    </source>
</evidence>
<evidence type="ECO:0000256" key="1">
    <source>
        <dbReference type="ARBA" id="ARBA00006484"/>
    </source>
</evidence>
<evidence type="ECO:0000256" key="2">
    <source>
        <dbReference type="ARBA" id="ARBA00023002"/>
    </source>
</evidence>
<dbReference type="Pfam" id="PF13561">
    <property type="entry name" value="adh_short_C2"/>
    <property type="match status" value="1"/>
</dbReference>
<dbReference type="PANTHER" id="PTHR42760">
    <property type="entry name" value="SHORT-CHAIN DEHYDROGENASES/REDUCTASES FAMILY MEMBER"/>
    <property type="match status" value="1"/>
</dbReference>
<dbReference type="PANTHER" id="PTHR42760:SF133">
    <property type="entry name" value="3-OXOACYL-[ACYL-CARRIER-PROTEIN] REDUCTASE"/>
    <property type="match status" value="1"/>
</dbReference>
<name>A0ABT0Z3S7_9FLAO</name>
<dbReference type="InterPro" id="IPR036291">
    <property type="entry name" value="NAD(P)-bd_dom_sf"/>
</dbReference>
<dbReference type="Gene3D" id="3.40.50.720">
    <property type="entry name" value="NAD(P)-binding Rossmann-like Domain"/>
    <property type="match status" value="1"/>
</dbReference>
<dbReference type="PRINTS" id="PR00080">
    <property type="entry name" value="SDRFAMILY"/>
</dbReference>
<dbReference type="PRINTS" id="PR00081">
    <property type="entry name" value="GDHRDH"/>
</dbReference>
<reference evidence="3" key="1">
    <citation type="submission" date="2022-06" db="EMBL/GenBank/DDBJ databases">
        <title>Gramella sediminis sp. nov., isolated from deep-sea sediment of the Indian Ocean.</title>
        <authorList>
            <person name="Yang L."/>
        </authorList>
    </citation>
    <scope>NUCLEOTIDE SEQUENCE</scope>
    <source>
        <strain evidence="3">HMD3159</strain>
    </source>
</reference>
<comment type="similarity">
    <text evidence="1">Belongs to the short-chain dehydrogenases/reductases (SDR) family.</text>
</comment>
<keyword evidence="4" id="KW-1185">Reference proteome</keyword>
<proteinExistence type="inferred from homology"/>